<reference evidence="5" key="1">
    <citation type="submission" date="2016-12" db="EMBL/GenBank/DDBJ databases">
        <title>Comparative genomics of four Isosphaeraceae planctomycetes: a common pool of plasmids and glycoside hydrolase genes.</title>
        <authorList>
            <person name="Ivanova A."/>
        </authorList>
    </citation>
    <scope>NUCLEOTIDE SEQUENCE [LARGE SCALE GENOMIC DNA]</scope>
    <source>
        <strain evidence="5">PX4</strain>
    </source>
</reference>
<dbReference type="InterPro" id="IPR011444">
    <property type="entry name" value="DUF1549"/>
</dbReference>
<dbReference type="AlphaFoldDB" id="A0A1U7CPK8"/>
<evidence type="ECO:0008006" key="6">
    <source>
        <dbReference type="Google" id="ProtNLM"/>
    </source>
</evidence>
<dbReference type="Pfam" id="PF07635">
    <property type="entry name" value="PSCyt1"/>
    <property type="match status" value="1"/>
</dbReference>
<dbReference type="RefSeq" id="WP_076345789.1">
    <property type="nucleotide sequence ID" value="NZ_CP019082.1"/>
</dbReference>
<dbReference type="PANTHER" id="PTHR35889">
    <property type="entry name" value="CYCLOINULO-OLIGOSACCHARIDE FRUCTANOTRANSFERASE-RELATED"/>
    <property type="match status" value="1"/>
</dbReference>
<evidence type="ECO:0000313" key="5">
    <source>
        <dbReference type="Proteomes" id="UP000186309"/>
    </source>
</evidence>
<dbReference type="Pfam" id="PF07583">
    <property type="entry name" value="PSCyt2"/>
    <property type="match status" value="1"/>
</dbReference>
<protein>
    <recommendedName>
        <fullName evidence="6">Cytochrome c domain-containing protein</fullName>
    </recommendedName>
</protein>
<dbReference type="KEGG" id="pbor:BSF38_02359"/>
<gene>
    <name evidence="4" type="ORF">BSF38_02359</name>
</gene>
<sequence length="954" mass="106023">MTNDDVVLPRKRDRFTTGAIALIVAATVAAPSRAADAPKPSPEEVAFFETSIRPILVESCQKCHGPKKQQSGLRVDSREALLKGGDLGPAVTPGKPGESPLVKAVLYHEGDDLKMPPDKKLPDAAIQAIQKWVESGAAWGESAPVATADDPAKTHWAFQPLRRTPTPTVKDQGWVKTPIDARILAKLEQEGMTPSPSADHRTLIRRATFDLLGVPPTAAEIEAFEADHAPDAFARLVDRLLASPLYGERWGRHWLDVARYADTKGYVFTEDRRYPFAFTYRDYVIDAFNADLPFNTFIVQQLAADQLPLGDDPQPLAAMGFLTVGRRFLQDRNEIIDDRIDLVGRGLLGLTIACARCHDHKFDPIPTDDYYSLYGVFASSVEPNELPRVKGRTDDGSPEVKDLEQKLVQARKARDEYKAARRAEVDDDLEARASKYLHAAYDLKFDGRSAGLQPRAAKDDLRPERIREVAFLWRKRLKATDAQNHPVLGPWLLFQALPKESFAAKSGEVVAELEKRSQAKPETVHPLLLAAIRDAKPADMDRLADCYVTLLTRLEERCRASFEQAKKKAPLAEPEWESLRAAFHGDKGLFALSGEDDDQFLLDIKQTEAFASLTNAVQELERAAAAKVCRAMVMNDAPKPMDPHVFVRGNPGRPGKPVPRQFLQVLTGADRKPFQKGSGRLELAEAIVGKAAPLTARVIVNRVWRWHFGQGLVDSPSDFGVRSDPPTHPELLDDLAAGFLAEGWSIKSLHRRIMLSSVYQQQSTLRPDYVVKDAQNRLAWRFNRQRLDFESLRDSMLAVAGSLDTTQGGPAVILNEAPFPPRRTVYGFIDRQNLDGVYRTFDFAVPDATSPKRFVTTVPQQALFLMNSPFVQDQAKRLATDLEREAQAAQPPADTTAVVTRVYRQVLGRQPDDRERGRAQEFLQRAGGPAAAGMSPLAQLAQVLMLTNEFLFID</sequence>
<name>A0A1U7CPK8_9BACT</name>
<feature type="domain" description="DUF1553" evidence="2">
    <location>
        <begin position="679"/>
        <end position="923"/>
    </location>
</feature>
<dbReference type="InterPro" id="IPR011429">
    <property type="entry name" value="Cyt_c_Planctomycete-type"/>
</dbReference>
<dbReference type="Proteomes" id="UP000186309">
    <property type="component" value="Chromosome"/>
</dbReference>
<dbReference type="Pfam" id="PF07587">
    <property type="entry name" value="PSD1"/>
    <property type="match status" value="1"/>
</dbReference>
<evidence type="ECO:0000313" key="4">
    <source>
        <dbReference type="EMBL" id="APW60867.1"/>
    </source>
</evidence>
<dbReference type="PANTHER" id="PTHR35889:SF3">
    <property type="entry name" value="F-BOX DOMAIN-CONTAINING PROTEIN"/>
    <property type="match status" value="1"/>
</dbReference>
<dbReference type="InterPro" id="IPR022655">
    <property type="entry name" value="DUF1553"/>
</dbReference>
<accession>A0A1U7CPK8</accession>
<dbReference type="OrthoDB" id="127107at2"/>
<feature type="domain" description="DUF1549" evidence="1">
    <location>
        <begin position="178"/>
        <end position="380"/>
    </location>
</feature>
<dbReference type="STRING" id="1387353.BSF38_02359"/>
<evidence type="ECO:0000259" key="1">
    <source>
        <dbReference type="Pfam" id="PF07583"/>
    </source>
</evidence>
<evidence type="ECO:0000259" key="2">
    <source>
        <dbReference type="Pfam" id="PF07587"/>
    </source>
</evidence>
<dbReference type="EMBL" id="CP019082">
    <property type="protein sequence ID" value="APW60867.1"/>
    <property type="molecule type" value="Genomic_DNA"/>
</dbReference>
<organism evidence="4 5">
    <name type="scientific">Paludisphaera borealis</name>
    <dbReference type="NCBI Taxonomy" id="1387353"/>
    <lineage>
        <taxon>Bacteria</taxon>
        <taxon>Pseudomonadati</taxon>
        <taxon>Planctomycetota</taxon>
        <taxon>Planctomycetia</taxon>
        <taxon>Isosphaerales</taxon>
        <taxon>Isosphaeraceae</taxon>
        <taxon>Paludisphaera</taxon>
    </lineage>
</organism>
<feature type="domain" description="Cytochrome C Planctomycete-type" evidence="3">
    <location>
        <begin position="60"/>
        <end position="118"/>
    </location>
</feature>
<keyword evidence="5" id="KW-1185">Reference proteome</keyword>
<evidence type="ECO:0000259" key="3">
    <source>
        <dbReference type="Pfam" id="PF07635"/>
    </source>
</evidence>
<proteinExistence type="predicted"/>